<dbReference type="AlphaFoldDB" id="A0A859FB05"/>
<dbReference type="KEGG" id="psua:FLK61_24615"/>
<reference evidence="4" key="1">
    <citation type="submission" date="2019-07" db="EMBL/GenBank/DDBJ databases">
        <title>Bacillus alkalisoli sp. nov. isolated from saline soil.</title>
        <authorList>
            <person name="Sun J.-Q."/>
            <person name="Xu L."/>
        </authorList>
    </citation>
    <scope>NUCLEOTIDE SEQUENCE [LARGE SCALE GENOMIC DNA]</scope>
    <source>
        <strain evidence="4">M4U3P1</strain>
    </source>
</reference>
<gene>
    <name evidence="3" type="ORF">FLK61_24615</name>
</gene>
<sequence length="308" mass="34320">MKRSLAIIVVFLLAACSQNDASNEEPASLAASTNTTANSADINNEPSTPALPIYKPDPDFTPQSISLEVPVKNTDPTIELIRQFSKERLSLDEYGLFYFDYESDDRYDQTVLLVTSDVNEVADSLTDFAKEITEGEGIFMQTVQIERVEYPYHYLNSAYEYIVNNYEELFTDVEGFRGSGFMAQDNRVHVSVRTLEDVDMEAFNAAFGHTDFIDFEESALGSMTDDDVPIPTSEPDFIGTIKSIYDEGILVGSDIFADTPDATIVDSTGEITHSDLKLGDTVHVWAPPPYLESYPMQGDALFVQRIDN</sequence>
<feature type="chain" id="PRO_5038766820" description="DUF3221 domain-containing protein" evidence="2">
    <location>
        <begin position="22"/>
        <end position="308"/>
    </location>
</feature>
<keyword evidence="4" id="KW-1185">Reference proteome</keyword>
<accession>A0A859FB05</accession>
<evidence type="ECO:0008006" key="5">
    <source>
        <dbReference type="Google" id="ProtNLM"/>
    </source>
</evidence>
<organism evidence="3 4">
    <name type="scientific">Paenalkalicoccus suaedae</name>
    <dbReference type="NCBI Taxonomy" id="2592382"/>
    <lineage>
        <taxon>Bacteria</taxon>
        <taxon>Bacillati</taxon>
        <taxon>Bacillota</taxon>
        <taxon>Bacilli</taxon>
        <taxon>Bacillales</taxon>
        <taxon>Bacillaceae</taxon>
        <taxon>Paenalkalicoccus</taxon>
    </lineage>
</organism>
<dbReference type="RefSeq" id="WP_176008006.1">
    <property type="nucleotide sequence ID" value="NZ_CP041372.2"/>
</dbReference>
<name>A0A859FB05_9BACI</name>
<evidence type="ECO:0000256" key="2">
    <source>
        <dbReference type="SAM" id="SignalP"/>
    </source>
</evidence>
<protein>
    <recommendedName>
        <fullName evidence="5">DUF3221 domain-containing protein</fullName>
    </recommendedName>
</protein>
<evidence type="ECO:0000313" key="4">
    <source>
        <dbReference type="Proteomes" id="UP000318138"/>
    </source>
</evidence>
<evidence type="ECO:0000256" key="1">
    <source>
        <dbReference type="SAM" id="MobiDB-lite"/>
    </source>
</evidence>
<dbReference type="EMBL" id="CP041372">
    <property type="protein sequence ID" value="QKS69962.1"/>
    <property type="molecule type" value="Genomic_DNA"/>
</dbReference>
<feature type="compositionally biased region" description="Low complexity" evidence="1">
    <location>
        <begin position="27"/>
        <end position="40"/>
    </location>
</feature>
<dbReference type="PROSITE" id="PS51257">
    <property type="entry name" value="PROKAR_LIPOPROTEIN"/>
    <property type="match status" value="1"/>
</dbReference>
<evidence type="ECO:0000313" key="3">
    <source>
        <dbReference type="EMBL" id="QKS69962.1"/>
    </source>
</evidence>
<feature type="region of interest" description="Disordered" evidence="1">
    <location>
        <begin position="27"/>
        <end position="52"/>
    </location>
</feature>
<feature type="signal peptide" evidence="2">
    <location>
        <begin position="1"/>
        <end position="21"/>
    </location>
</feature>
<keyword evidence="2" id="KW-0732">Signal</keyword>
<dbReference type="Proteomes" id="UP000318138">
    <property type="component" value="Chromosome"/>
</dbReference>
<proteinExistence type="predicted"/>